<evidence type="ECO:0000256" key="5">
    <source>
        <dbReference type="ARBA" id="ARBA00022989"/>
    </source>
</evidence>
<keyword evidence="4 9" id="KW-0812">Transmembrane</keyword>
<dbReference type="GO" id="GO:0005886">
    <property type="term" value="C:plasma membrane"/>
    <property type="evidence" value="ECO:0007669"/>
    <property type="project" value="TreeGrafter"/>
</dbReference>
<evidence type="ECO:0000256" key="7">
    <source>
        <dbReference type="ARBA" id="ARBA00023136"/>
    </source>
</evidence>
<dbReference type="PANTHER" id="PTHR11003">
    <property type="entry name" value="POTASSIUM CHANNEL, SUBFAMILY K"/>
    <property type="match status" value="1"/>
</dbReference>
<dbReference type="InterPro" id="IPR003280">
    <property type="entry name" value="2pore_dom_K_chnl"/>
</dbReference>
<accession>A0A8S0SVL8</accession>
<evidence type="ECO:0000256" key="4">
    <source>
        <dbReference type="ARBA" id="ARBA00022692"/>
    </source>
</evidence>
<feature type="transmembrane region" description="Helical" evidence="9">
    <location>
        <begin position="29"/>
        <end position="51"/>
    </location>
</feature>
<keyword evidence="3" id="KW-0813">Transport</keyword>
<dbReference type="GO" id="GO:0022841">
    <property type="term" value="F:potassium ion leak channel activity"/>
    <property type="evidence" value="ECO:0007669"/>
    <property type="project" value="TreeGrafter"/>
</dbReference>
<dbReference type="OrthoDB" id="415460at2759"/>
<evidence type="ECO:0000256" key="1">
    <source>
        <dbReference type="ARBA" id="ARBA00004141"/>
    </source>
</evidence>
<name>A0A8S0SVL8_OLEEU</name>
<keyword evidence="7 9" id="KW-0472">Membrane</keyword>
<comment type="caution">
    <text evidence="11">The sequence shown here is derived from an EMBL/GenBank/DDBJ whole genome shotgun (WGS) entry which is preliminary data.</text>
</comment>
<evidence type="ECO:0000256" key="9">
    <source>
        <dbReference type="SAM" id="Phobius"/>
    </source>
</evidence>
<keyword evidence="12" id="KW-1185">Reference proteome</keyword>
<proteinExistence type="inferred from homology"/>
<dbReference type="InterPro" id="IPR013099">
    <property type="entry name" value="K_chnl_dom"/>
</dbReference>
<dbReference type="AlphaFoldDB" id="A0A8S0SVL8"/>
<evidence type="ECO:0000313" key="12">
    <source>
        <dbReference type="Proteomes" id="UP000594638"/>
    </source>
</evidence>
<dbReference type="GO" id="GO:0015271">
    <property type="term" value="F:outward rectifier potassium channel activity"/>
    <property type="evidence" value="ECO:0007669"/>
    <property type="project" value="TreeGrafter"/>
</dbReference>
<dbReference type="Gene3D" id="1.10.287.70">
    <property type="match status" value="1"/>
</dbReference>
<dbReference type="Proteomes" id="UP000594638">
    <property type="component" value="Unassembled WGS sequence"/>
</dbReference>
<protein>
    <submittedName>
        <fullName evidence="11">Two-pore potassium channel 3-like</fullName>
    </submittedName>
</protein>
<evidence type="ECO:0000256" key="6">
    <source>
        <dbReference type="ARBA" id="ARBA00023065"/>
    </source>
</evidence>
<comment type="similarity">
    <text evidence="2">Belongs to the two pore domain potassium channel (TC 1.A.1.7) family.</text>
</comment>
<feature type="transmembrane region" description="Helical" evidence="9">
    <location>
        <begin position="141"/>
        <end position="162"/>
    </location>
</feature>
<evidence type="ECO:0000259" key="10">
    <source>
        <dbReference type="Pfam" id="PF07885"/>
    </source>
</evidence>
<keyword evidence="6" id="KW-0406">Ion transport</keyword>
<reference evidence="11 12" key="1">
    <citation type="submission" date="2019-12" db="EMBL/GenBank/DDBJ databases">
        <authorList>
            <person name="Alioto T."/>
            <person name="Alioto T."/>
            <person name="Gomez Garrido J."/>
        </authorList>
    </citation>
    <scope>NUCLEOTIDE SEQUENCE [LARGE SCALE GENOMIC DNA]</scope>
</reference>
<dbReference type="Gramene" id="OE9A073916T1">
    <property type="protein sequence ID" value="OE9A073916C1"/>
    <property type="gene ID" value="OE9A073916"/>
</dbReference>
<keyword evidence="5 9" id="KW-1133">Transmembrane helix</keyword>
<dbReference type="PANTHER" id="PTHR11003:SF282">
    <property type="entry name" value="TWO-PORE POTASSIUM CHANNEL 3"/>
    <property type="match status" value="1"/>
</dbReference>
<comment type="subcellular location">
    <subcellularLocation>
        <location evidence="1">Membrane</location>
        <topology evidence="1">Multi-pass membrane protein</topology>
    </subcellularLocation>
</comment>
<dbReference type="SUPFAM" id="SSF81324">
    <property type="entry name" value="Voltage-gated potassium channels"/>
    <property type="match status" value="1"/>
</dbReference>
<sequence>MWLIVCIFALSLRVQLDMAICTATMLFSIMFVLVEFGLIDIFFSGIISYVLDMQENYLLRTIKGRGSHDLRFYIIDAKERMRIQIKVASALGVVVLCIRIGVAVMQFVVMSKLVISFYLSVMSFTTIGYGDRAFTSLPGGIFASIWLLESTLAVARAFLYLAELRVGERHRRMAK</sequence>
<dbReference type="Pfam" id="PF07885">
    <property type="entry name" value="Ion_trans_2"/>
    <property type="match status" value="1"/>
</dbReference>
<evidence type="ECO:0000313" key="11">
    <source>
        <dbReference type="EMBL" id="CAA2996697.1"/>
    </source>
</evidence>
<evidence type="ECO:0000256" key="8">
    <source>
        <dbReference type="ARBA" id="ARBA00023303"/>
    </source>
</evidence>
<feature type="domain" description="Potassium channel" evidence="10">
    <location>
        <begin position="97"/>
        <end position="162"/>
    </location>
</feature>
<keyword evidence="8 11" id="KW-0407">Ion channel</keyword>
<dbReference type="EMBL" id="CACTIH010005531">
    <property type="protein sequence ID" value="CAA2996697.1"/>
    <property type="molecule type" value="Genomic_DNA"/>
</dbReference>
<feature type="transmembrane region" description="Helical" evidence="9">
    <location>
        <begin position="88"/>
        <end position="121"/>
    </location>
</feature>
<dbReference type="GO" id="GO:0009705">
    <property type="term" value="C:plant-type vacuole membrane"/>
    <property type="evidence" value="ECO:0007669"/>
    <property type="project" value="TreeGrafter"/>
</dbReference>
<dbReference type="GO" id="GO:0030322">
    <property type="term" value="P:stabilization of membrane potential"/>
    <property type="evidence" value="ECO:0007669"/>
    <property type="project" value="TreeGrafter"/>
</dbReference>
<evidence type="ECO:0000256" key="2">
    <source>
        <dbReference type="ARBA" id="ARBA00010159"/>
    </source>
</evidence>
<gene>
    <name evidence="11" type="ORF">OLEA9_A073916</name>
</gene>
<evidence type="ECO:0000256" key="3">
    <source>
        <dbReference type="ARBA" id="ARBA00022448"/>
    </source>
</evidence>
<organism evidence="11 12">
    <name type="scientific">Olea europaea subsp. europaea</name>
    <dbReference type="NCBI Taxonomy" id="158383"/>
    <lineage>
        <taxon>Eukaryota</taxon>
        <taxon>Viridiplantae</taxon>
        <taxon>Streptophyta</taxon>
        <taxon>Embryophyta</taxon>
        <taxon>Tracheophyta</taxon>
        <taxon>Spermatophyta</taxon>
        <taxon>Magnoliopsida</taxon>
        <taxon>eudicotyledons</taxon>
        <taxon>Gunneridae</taxon>
        <taxon>Pentapetalae</taxon>
        <taxon>asterids</taxon>
        <taxon>lamiids</taxon>
        <taxon>Lamiales</taxon>
        <taxon>Oleaceae</taxon>
        <taxon>Oleeae</taxon>
        <taxon>Olea</taxon>
    </lineage>
</organism>